<keyword evidence="4" id="KW-0540">Nuclease</keyword>
<keyword evidence="6" id="KW-0695">RNA-directed DNA polymerase</keyword>
<dbReference type="InterPro" id="IPR001584">
    <property type="entry name" value="Integrase_cat-core"/>
</dbReference>
<feature type="domain" description="Integrase catalytic" evidence="10">
    <location>
        <begin position="1041"/>
        <end position="1198"/>
    </location>
</feature>
<evidence type="ECO:0000256" key="2">
    <source>
        <dbReference type="ARBA" id="ARBA00022679"/>
    </source>
</evidence>
<keyword evidence="3" id="KW-0548">Nucleotidyltransferase</keyword>
<gene>
    <name evidence="11" type="ORF">PARMNEM_LOCUS15354</name>
</gene>
<dbReference type="InterPro" id="IPR012337">
    <property type="entry name" value="RNaseH-like_sf"/>
</dbReference>
<dbReference type="InterPro" id="IPR021109">
    <property type="entry name" value="Peptidase_aspartic_dom_sf"/>
</dbReference>
<comment type="caution">
    <text evidence="11">The sequence shown here is derived from an EMBL/GenBank/DDBJ whole genome shotgun (WGS) entry which is preliminary data.</text>
</comment>
<dbReference type="Gene3D" id="1.10.340.70">
    <property type="match status" value="1"/>
</dbReference>
<sequence>MSIYGKVPVFDCKIDEWVVHVAQLNNFFIANGIDDITDAQRVRRRAILLNSMSQDSYRLTRDLLYPNTPESTDYKAIIAALDGHFDPKKCIYAERQKFYSAKKDPHESMVEYAARLRGLASACCFGTALEMCLTDRFVLGLDTASAREKLFREDPNQLKLNKALEVACAVESAQRIVSAGDSAELIKSEPVLYTDSRRKATASGGTRGGRARRGGDGGAPRCSVCGARSHDTSVCGYRHLSCNLCGAKGHLKRMCSKRYYVHNEITTKKDKIVKKQHNGMQNNYILEGSDRDECNDFSPINNVRDINNESRINTILCKEEKPISLEVMVRGVTLSMEVDSGSGVSALPARIWYMYFSRNLSLGESNKTLYTYSGSALRLLGMCYLPVTYNNVTHNIKFYVVENGPVPLLGRDFMTKFNFAFISLNYCSVDKEKFILSKYKTLFSGGLGTFNKYKLTLHLKEGVTPKFFKARPVPFALKDKVSAELDRLVRAGILKPVSYSNYASPIVAVLKKNNDVRICGDYSMTINKALIIDSYPLPKISELCASLHDCRYFSRLDLSNSYNQFLLDDESQKYTCINTHKGLFVYTRLVFGLSNAPALFQRAMVQLLQGIDGVECFLDDLLIAAPTAELHWERVDLVLNRLRDAGLMLQRSKCSFFQNKIEYLGFVIDRFGLHKNPDKIKAITQARVPGNVRQLKSFLGLFNFYRSFIPQAAVILEPLHNLLRKNMKWEWTAEHQKSFDAIKDELCSSRVLAHFDPRQQLVLTVDAAPGGLGAVLAVRYPAGAERPISYASRALTKSERGYSQIMKEATAIIYGIKKFHQYLYGRQQPFILRTDHKPLLSIFSPDKGVPHMSEARLQRYALFLAAYNYKIEFINSESNVADYLSRFPIDCDSSQDTAHVDDVTSYVNALAAAGAPLPASLDELRAAFHKDKVLSLVMQYVTKSWPRKVSSELLPYNRCQHELYVDSGVLMRGHRIVVPTVYRAAVLQELHAAHLGVIKMKMIARERCWYPGIDSDIENMVSNCGRCISLRPSPAKARLESWGWPDSVFERIHLDYLGPIHGKIFLVLVDAHSKWIECELMSNFLSKDLINKLKNIFSRFGIPNKIVTDNAKTFVSSEFSKYCTDNGITHILSPAYSPQSNGLAENAVKTCKRFIVNAIKDCGFKDFANHLDNYLFHYRNTPHCTTGVSPASLMFGRNLRCKLDLIAVKRSNLDRKSLIHKNVLVNQNRQKLYFGGKIKAFSIGEKVWVRDYRANPKRPTWILGQVVARLGKVLYDVAIQRSDIIWRRHVNQLMSAKSYNSSRGETAWTFEDMDVGSTAGPSASHDTPASLPLNSPGGALAAQPPGPDGGEAAPVLTHAESDMGDVSPPPQTSTTMRTRSGRAIKPPKRLVL</sequence>
<feature type="region of interest" description="Disordered" evidence="8">
    <location>
        <begin position="197"/>
        <end position="220"/>
    </location>
</feature>
<dbReference type="InterPro" id="IPR041588">
    <property type="entry name" value="Integrase_H2C2"/>
</dbReference>
<name>A0AAV1LLB9_9NEOP</name>
<keyword evidence="5" id="KW-0378">Hydrolase</keyword>
<evidence type="ECO:0000256" key="6">
    <source>
        <dbReference type="ARBA" id="ARBA00022918"/>
    </source>
</evidence>
<keyword evidence="7" id="KW-0511">Multifunctional enzyme</keyword>
<dbReference type="FunFam" id="3.10.20.370:FF:000001">
    <property type="entry name" value="Retrovirus-related Pol polyprotein from transposon 17.6-like protein"/>
    <property type="match status" value="1"/>
</dbReference>
<dbReference type="PROSITE" id="PS50878">
    <property type="entry name" value="RT_POL"/>
    <property type="match status" value="1"/>
</dbReference>
<dbReference type="FunFam" id="1.10.340.70:FF:000003">
    <property type="entry name" value="Protein CBG25708"/>
    <property type="match status" value="1"/>
</dbReference>
<dbReference type="InterPro" id="IPR000477">
    <property type="entry name" value="RT_dom"/>
</dbReference>
<evidence type="ECO:0000256" key="3">
    <source>
        <dbReference type="ARBA" id="ARBA00022695"/>
    </source>
</evidence>
<dbReference type="Gene3D" id="3.30.420.10">
    <property type="entry name" value="Ribonuclease H-like superfamily/Ribonuclease H"/>
    <property type="match status" value="1"/>
</dbReference>
<evidence type="ECO:0000256" key="7">
    <source>
        <dbReference type="ARBA" id="ARBA00023268"/>
    </source>
</evidence>
<dbReference type="Gene3D" id="2.40.70.10">
    <property type="entry name" value="Acid Proteases"/>
    <property type="match status" value="1"/>
</dbReference>
<evidence type="ECO:0000313" key="11">
    <source>
        <dbReference type="EMBL" id="CAK1595941.1"/>
    </source>
</evidence>
<dbReference type="GO" id="GO:0003964">
    <property type="term" value="F:RNA-directed DNA polymerase activity"/>
    <property type="evidence" value="ECO:0007669"/>
    <property type="project" value="UniProtKB-KW"/>
</dbReference>
<dbReference type="Proteomes" id="UP001314205">
    <property type="component" value="Unassembled WGS sequence"/>
</dbReference>
<dbReference type="PANTHER" id="PTHR37984">
    <property type="entry name" value="PROTEIN CBG26694"/>
    <property type="match status" value="1"/>
</dbReference>
<evidence type="ECO:0000259" key="9">
    <source>
        <dbReference type="PROSITE" id="PS50878"/>
    </source>
</evidence>
<dbReference type="InterPro" id="IPR043128">
    <property type="entry name" value="Rev_trsase/Diguanyl_cyclase"/>
</dbReference>
<keyword evidence="5" id="KW-0255">Endonuclease</keyword>
<evidence type="ECO:0000256" key="4">
    <source>
        <dbReference type="ARBA" id="ARBA00022722"/>
    </source>
</evidence>
<organism evidence="11 12">
    <name type="scientific">Parnassius mnemosyne</name>
    <name type="common">clouded apollo</name>
    <dbReference type="NCBI Taxonomy" id="213953"/>
    <lineage>
        <taxon>Eukaryota</taxon>
        <taxon>Metazoa</taxon>
        <taxon>Ecdysozoa</taxon>
        <taxon>Arthropoda</taxon>
        <taxon>Hexapoda</taxon>
        <taxon>Insecta</taxon>
        <taxon>Pterygota</taxon>
        <taxon>Neoptera</taxon>
        <taxon>Endopterygota</taxon>
        <taxon>Lepidoptera</taxon>
        <taxon>Glossata</taxon>
        <taxon>Ditrysia</taxon>
        <taxon>Papilionoidea</taxon>
        <taxon>Papilionidae</taxon>
        <taxon>Parnassiinae</taxon>
        <taxon>Parnassini</taxon>
        <taxon>Parnassius</taxon>
        <taxon>Driopa</taxon>
    </lineage>
</organism>
<dbReference type="InterPro" id="IPR050951">
    <property type="entry name" value="Retrovirus_Pol_polyprotein"/>
</dbReference>
<dbReference type="FunFam" id="3.30.70.270:FF:000026">
    <property type="entry name" value="Transposon Ty3-G Gag-Pol polyprotein"/>
    <property type="match status" value="1"/>
</dbReference>
<dbReference type="GO" id="GO:0042575">
    <property type="term" value="C:DNA polymerase complex"/>
    <property type="evidence" value="ECO:0007669"/>
    <property type="project" value="UniProtKB-ARBA"/>
</dbReference>
<dbReference type="Pfam" id="PF17919">
    <property type="entry name" value="RT_RNaseH_2"/>
    <property type="match status" value="1"/>
</dbReference>
<dbReference type="Gene3D" id="3.10.20.370">
    <property type="match status" value="1"/>
</dbReference>
<keyword evidence="2" id="KW-0808">Transferase</keyword>
<reference evidence="11 12" key="1">
    <citation type="submission" date="2023-11" db="EMBL/GenBank/DDBJ databases">
        <authorList>
            <person name="Hedman E."/>
            <person name="Englund M."/>
            <person name="Stromberg M."/>
            <person name="Nyberg Akerstrom W."/>
            <person name="Nylinder S."/>
            <person name="Jareborg N."/>
            <person name="Kallberg Y."/>
            <person name="Kronander E."/>
        </authorList>
    </citation>
    <scope>NUCLEOTIDE SEQUENCE [LARGE SCALE GENOMIC DNA]</scope>
</reference>
<dbReference type="GO" id="GO:0003676">
    <property type="term" value="F:nucleic acid binding"/>
    <property type="evidence" value="ECO:0007669"/>
    <property type="project" value="InterPro"/>
</dbReference>
<accession>A0AAV1LLB9</accession>
<feature type="domain" description="Reverse transcriptase" evidence="9">
    <location>
        <begin position="490"/>
        <end position="668"/>
    </location>
</feature>
<dbReference type="InterPro" id="IPR041577">
    <property type="entry name" value="RT_RNaseH_2"/>
</dbReference>
<dbReference type="SUPFAM" id="SSF50630">
    <property type="entry name" value="Acid proteases"/>
    <property type="match status" value="1"/>
</dbReference>
<dbReference type="Gene3D" id="3.10.10.10">
    <property type="entry name" value="HIV Type 1 Reverse Transcriptase, subunit A, domain 1"/>
    <property type="match status" value="1"/>
</dbReference>
<dbReference type="PANTHER" id="PTHR37984:SF5">
    <property type="entry name" value="PROTEIN NYNRIN-LIKE"/>
    <property type="match status" value="1"/>
</dbReference>
<dbReference type="CDD" id="cd01647">
    <property type="entry name" value="RT_LTR"/>
    <property type="match status" value="1"/>
</dbReference>
<dbReference type="SUPFAM" id="SSF53098">
    <property type="entry name" value="Ribonuclease H-like"/>
    <property type="match status" value="1"/>
</dbReference>
<protein>
    <recommendedName>
        <fullName evidence="1">RNA-directed DNA polymerase</fullName>
        <ecNumber evidence="1">2.7.7.49</ecNumber>
    </recommendedName>
</protein>
<keyword evidence="12" id="KW-1185">Reference proteome</keyword>
<evidence type="ECO:0000313" key="12">
    <source>
        <dbReference type="Proteomes" id="UP001314205"/>
    </source>
</evidence>
<feature type="compositionally biased region" description="Basic residues" evidence="8">
    <location>
        <begin position="1379"/>
        <end position="1392"/>
    </location>
</feature>
<dbReference type="EC" id="2.7.7.49" evidence="1"/>
<dbReference type="GO" id="GO:0015074">
    <property type="term" value="P:DNA integration"/>
    <property type="evidence" value="ECO:0007669"/>
    <property type="project" value="InterPro"/>
</dbReference>
<proteinExistence type="predicted"/>
<dbReference type="GO" id="GO:0004519">
    <property type="term" value="F:endonuclease activity"/>
    <property type="evidence" value="ECO:0007669"/>
    <property type="project" value="UniProtKB-KW"/>
</dbReference>
<dbReference type="FunFam" id="3.30.420.10:FF:000063">
    <property type="entry name" value="Retrovirus-related Pol polyprotein from transposon 297-like Protein"/>
    <property type="match status" value="1"/>
</dbReference>
<dbReference type="CDD" id="cd09274">
    <property type="entry name" value="RNase_HI_RT_Ty3"/>
    <property type="match status" value="1"/>
</dbReference>
<dbReference type="EMBL" id="CAVLGL010000093">
    <property type="protein sequence ID" value="CAK1595941.1"/>
    <property type="molecule type" value="Genomic_DNA"/>
</dbReference>
<dbReference type="Pfam" id="PF00665">
    <property type="entry name" value="rve"/>
    <property type="match status" value="1"/>
</dbReference>
<dbReference type="Pfam" id="PF00078">
    <property type="entry name" value="RVT_1"/>
    <property type="match status" value="1"/>
</dbReference>
<evidence type="ECO:0000259" key="10">
    <source>
        <dbReference type="PROSITE" id="PS50994"/>
    </source>
</evidence>
<dbReference type="Pfam" id="PF17921">
    <property type="entry name" value="Integrase_H2C2"/>
    <property type="match status" value="1"/>
</dbReference>
<dbReference type="Gene3D" id="3.30.70.270">
    <property type="match status" value="2"/>
</dbReference>
<evidence type="ECO:0000256" key="5">
    <source>
        <dbReference type="ARBA" id="ARBA00022759"/>
    </source>
</evidence>
<dbReference type="InterPro" id="IPR043502">
    <property type="entry name" value="DNA/RNA_pol_sf"/>
</dbReference>
<dbReference type="PROSITE" id="PS50994">
    <property type="entry name" value="INTEGRASE"/>
    <property type="match status" value="1"/>
</dbReference>
<feature type="region of interest" description="Disordered" evidence="8">
    <location>
        <begin position="1317"/>
        <end position="1392"/>
    </location>
</feature>
<evidence type="ECO:0000256" key="8">
    <source>
        <dbReference type="SAM" id="MobiDB-lite"/>
    </source>
</evidence>
<dbReference type="SUPFAM" id="SSF56672">
    <property type="entry name" value="DNA/RNA polymerases"/>
    <property type="match status" value="1"/>
</dbReference>
<dbReference type="InterPro" id="IPR036397">
    <property type="entry name" value="RNaseH_sf"/>
</dbReference>
<evidence type="ECO:0000256" key="1">
    <source>
        <dbReference type="ARBA" id="ARBA00012493"/>
    </source>
</evidence>